<dbReference type="AlphaFoldDB" id="A0A0G1PME3"/>
<accession>A0A0G1PME3</accession>
<name>A0A0G1PME3_9BACT</name>
<evidence type="ECO:0000313" key="1">
    <source>
        <dbReference type="EMBL" id="KKU33921.1"/>
    </source>
</evidence>
<dbReference type="Proteomes" id="UP000034794">
    <property type="component" value="Unassembled WGS sequence"/>
</dbReference>
<dbReference type="EMBL" id="LCMI01000001">
    <property type="protein sequence ID" value="KKU33921.1"/>
    <property type="molecule type" value="Genomic_DNA"/>
</dbReference>
<protein>
    <submittedName>
        <fullName evidence="1">Uncharacterized protein</fullName>
    </submittedName>
</protein>
<sequence>MMKTSIKLIAVPDDACLVERLDLRVLMSKALKIEERLRKGVNPDDEQRRYHILCDRMEYLGSFIGMNKSVRSVELGIEYFELLLQIQARFPVEFRSARVSANFCPWSKITEQISLFENLVKRAGVSDRKEIQEKIRFYRDAEKNKLHILELQEQLITEDAEVNPEDGLISKFLSIPVSDKITSAKDVNSFMALRNQINTVIADMEKGIQTGVNFSDLAHNVITEILREFVYQGGRPMYLPVIYADGSKGKPLPIRCLKFRSEKLKALSKHPILNVGMMSGRHHEMDEVVKVYFFRNQEISIGKTAAESDEAAYVRAKEIFEKLRSEGIYRIAFFQTGFQPAVVGFYRALTEELLKREKSAPELEVIPHYYFGEEYEEGRVWS</sequence>
<comment type="caution">
    <text evidence="1">The sequence shown here is derived from an EMBL/GenBank/DDBJ whole genome shotgun (WGS) entry which is preliminary data.</text>
</comment>
<reference evidence="1 2" key="1">
    <citation type="journal article" date="2015" name="Nature">
        <title>rRNA introns, odd ribosomes, and small enigmatic genomes across a large radiation of phyla.</title>
        <authorList>
            <person name="Brown C.T."/>
            <person name="Hug L.A."/>
            <person name="Thomas B.C."/>
            <person name="Sharon I."/>
            <person name="Castelle C.J."/>
            <person name="Singh A."/>
            <person name="Wilkins M.J."/>
            <person name="Williams K.H."/>
            <person name="Banfield J.F."/>
        </authorList>
    </citation>
    <scope>NUCLEOTIDE SEQUENCE [LARGE SCALE GENOMIC DNA]</scope>
</reference>
<evidence type="ECO:0000313" key="2">
    <source>
        <dbReference type="Proteomes" id="UP000034794"/>
    </source>
</evidence>
<proteinExistence type="predicted"/>
<organism evidence="1 2">
    <name type="scientific">Candidatus Collierbacteria bacterium GW2011_GWA2_46_26</name>
    <dbReference type="NCBI Taxonomy" id="1618381"/>
    <lineage>
        <taxon>Bacteria</taxon>
        <taxon>Candidatus Collieribacteriota</taxon>
    </lineage>
</organism>
<gene>
    <name evidence="1" type="ORF">UX47_C0001G0204</name>
</gene>